<evidence type="ECO:0000313" key="1">
    <source>
        <dbReference type="EMBL" id="MEZ3163260.1"/>
    </source>
</evidence>
<dbReference type="EMBL" id="JBEDNY010000001">
    <property type="protein sequence ID" value="MEZ3163260.1"/>
    <property type="molecule type" value="Genomic_DNA"/>
</dbReference>
<comment type="caution">
    <text evidence="1">The sequence shown here is derived from an EMBL/GenBank/DDBJ whole genome shotgun (WGS) entry which is preliminary data.</text>
</comment>
<evidence type="ECO:0000313" key="2">
    <source>
        <dbReference type="Proteomes" id="UP001567572"/>
    </source>
</evidence>
<dbReference type="RefSeq" id="WP_371160598.1">
    <property type="nucleotide sequence ID" value="NZ_JBEDNX010000001.1"/>
</dbReference>
<reference evidence="1 2" key="1">
    <citation type="submission" date="2024-06" db="EMBL/GenBank/DDBJ databases">
        <title>Halorubrum miltondacostae sp. nov., a potential PHA producer isolated from an inland solar saltern in Rio Maior, Portugal.</title>
        <authorList>
            <person name="Albuquerque L."/>
            <person name="Viver T."/>
            <person name="Barroso C."/>
            <person name="Claudino R."/>
            <person name="Galvan M."/>
            <person name="Simoes G."/>
            <person name="Lobo Da Cunha A."/>
            <person name="Egas C."/>
        </authorList>
    </citation>
    <scope>NUCLEOTIDE SEQUENCE [LARGE SCALE GENOMIC DNA]</scope>
    <source>
        <strain evidence="1 2">RMP-11</strain>
    </source>
</reference>
<name>A0ABD5M4K5_9EURY</name>
<protein>
    <submittedName>
        <fullName evidence="1">Uncharacterized protein</fullName>
    </submittedName>
</protein>
<proteinExistence type="predicted"/>
<sequence>MAFLHEFAERALYHRLGRVRCDAEDLVRLLVGLGLDRDHVRARLVSQR</sequence>
<organism evidence="1 2">
    <name type="scientific">Halorubrum miltondacostae</name>
    <dbReference type="NCBI Taxonomy" id="3076378"/>
    <lineage>
        <taxon>Archaea</taxon>
        <taxon>Methanobacteriati</taxon>
        <taxon>Methanobacteriota</taxon>
        <taxon>Stenosarchaea group</taxon>
        <taxon>Halobacteria</taxon>
        <taxon>Halobacteriales</taxon>
        <taxon>Haloferacaceae</taxon>
        <taxon>Halorubrum</taxon>
    </lineage>
</organism>
<keyword evidence="2" id="KW-1185">Reference proteome</keyword>
<accession>A0ABD5M4K5</accession>
<gene>
    <name evidence="1" type="ORF">ABNG04_05125</name>
</gene>
<dbReference type="Proteomes" id="UP001567572">
    <property type="component" value="Unassembled WGS sequence"/>
</dbReference>
<dbReference type="AlphaFoldDB" id="A0ABD5M4K5"/>